<protein>
    <submittedName>
        <fullName evidence="1">Uncharacterized protein</fullName>
    </submittedName>
</protein>
<evidence type="ECO:0000313" key="2">
    <source>
        <dbReference type="Proteomes" id="UP000295087"/>
    </source>
</evidence>
<name>A0A4R6NYJ1_NOCIG</name>
<sequence>MTCDVCDEPAKVLVVQPDEPGGVPHPLCALHLAQFAQDLLAAEPG</sequence>
<gene>
    <name evidence="1" type="ORF">DFR75_112115</name>
</gene>
<comment type="caution">
    <text evidence="1">The sequence shown here is derived from an EMBL/GenBank/DDBJ whole genome shotgun (WGS) entry which is preliminary data.</text>
</comment>
<proteinExistence type="predicted"/>
<dbReference type="RefSeq" id="WP_157104691.1">
    <property type="nucleotide sequence ID" value="NZ_SNXK01000012.1"/>
</dbReference>
<accession>A0A4R6NYJ1</accession>
<keyword evidence="2" id="KW-1185">Reference proteome</keyword>
<evidence type="ECO:0000313" key="1">
    <source>
        <dbReference type="EMBL" id="TDP29846.1"/>
    </source>
</evidence>
<dbReference type="EMBL" id="SNXK01000012">
    <property type="protein sequence ID" value="TDP29846.1"/>
    <property type="molecule type" value="Genomic_DNA"/>
</dbReference>
<reference evidence="1 2" key="1">
    <citation type="submission" date="2019-03" db="EMBL/GenBank/DDBJ databases">
        <title>Genomic Encyclopedia of Type Strains, Phase IV (KMG-IV): sequencing the most valuable type-strain genomes for metagenomic binning, comparative biology and taxonomic classification.</title>
        <authorList>
            <person name="Goeker M."/>
        </authorList>
    </citation>
    <scope>NUCLEOTIDE SEQUENCE [LARGE SCALE GENOMIC DNA]</scope>
    <source>
        <strain evidence="1 2">DSM 44496</strain>
    </source>
</reference>
<dbReference type="AlphaFoldDB" id="A0A4R6NYJ1"/>
<organism evidence="1 2">
    <name type="scientific">Nocardia ignorata</name>
    <dbReference type="NCBI Taxonomy" id="145285"/>
    <lineage>
        <taxon>Bacteria</taxon>
        <taxon>Bacillati</taxon>
        <taxon>Actinomycetota</taxon>
        <taxon>Actinomycetes</taxon>
        <taxon>Mycobacteriales</taxon>
        <taxon>Nocardiaceae</taxon>
        <taxon>Nocardia</taxon>
    </lineage>
</organism>
<dbReference type="Proteomes" id="UP000295087">
    <property type="component" value="Unassembled WGS sequence"/>
</dbReference>